<proteinExistence type="predicted"/>
<keyword evidence="3" id="KW-1185">Reference proteome</keyword>
<feature type="domain" description="DinB-like" evidence="1">
    <location>
        <begin position="12"/>
        <end position="158"/>
    </location>
</feature>
<dbReference type="RefSeq" id="WP_264797278.1">
    <property type="nucleotide sequence ID" value="NZ_BRVS01000028.1"/>
</dbReference>
<dbReference type="InterPro" id="IPR034660">
    <property type="entry name" value="DinB/YfiT-like"/>
</dbReference>
<organism evidence="2 3">
    <name type="scientific">Arthrobacter mangrovi</name>
    <dbReference type="NCBI Taxonomy" id="2966350"/>
    <lineage>
        <taxon>Bacteria</taxon>
        <taxon>Bacillati</taxon>
        <taxon>Actinomycetota</taxon>
        <taxon>Actinomycetes</taxon>
        <taxon>Micrococcales</taxon>
        <taxon>Micrococcaceae</taxon>
        <taxon>Arthrobacter</taxon>
    </lineage>
</organism>
<evidence type="ECO:0000259" key="1">
    <source>
        <dbReference type="Pfam" id="PF12867"/>
    </source>
</evidence>
<dbReference type="InterPro" id="IPR024775">
    <property type="entry name" value="DinB-like"/>
</dbReference>
<dbReference type="EMBL" id="BRVS01000028">
    <property type="protein sequence ID" value="GLB69186.1"/>
    <property type="molecule type" value="Genomic_DNA"/>
</dbReference>
<sequence>MKLNDLLIDAYGRARERVHDILEGLEPEQLAVRPGGGGNSIGWLIWHLSRVQDDHIADVAGTGQQWTEGGWAAKIGLPLETGDTGFGHSSGQVDKVRVASPALLREYFDEVHAATVDYLRGLAEDDLDRVVDTRWNPHVTLGVRLVSVLDDCLEHCGQAAYVKGMIGRGEA</sequence>
<dbReference type="SUPFAM" id="SSF109854">
    <property type="entry name" value="DinB/YfiT-like putative metalloenzymes"/>
    <property type="match status" value="1"/>
</dbReference>
<dbReference type="Proteomes" id="UP001209654">
    <property type="component" value="Unassembled WGS sequence"/>
</dbReference>
<name>A0ABQ5MYW3_9MICC</name>
<evidence type="ECO:0000313" key="3">
    <source>
        <dbReference type="Proteomes" id="UP001209654"/>
    </source>
</evidence>
<gene>
    <name evidence="2" type="ORF">AHIS1636_36290</name>
</gene>
<protein>
    <recommendedName>
        <fullName evidence="1">DinB-like domain-containing protein</fullName>
    </recommendedName>
</protein>
<reference evidence="2 3" key="1">
    <citation type="journal article" date="2023" name="Int. J. Syst. Evol. Microbiol.">
        <title>Arthrobacter mangrovi sp. nov., an actinobacterium isolated from the rhizosphere of a mangrove.</title>
        <authorList>
            <person name="Hamada M."/>
            <person name="Saitou S."/>
            <person name="Enomoto N."/>
            <person name="Nanri K."/>
            <person name="Hidaka K."/>
            <person name="Miura T."/>
            <person name="Tamura T."/>
        </authorList>
    </citation>
    <scope>NUCLEOTIDE SEQUENCE [LARGE SCALE GENOMIC DNA]</scope>
    <source>
        <strain evidence="2 3">NBRC 112813</strain>
    </source>
</reference>
<dbReference type="NCBIfam" id="NF047843">
    <property type="entry name" value="MST_Rv0443"/>
    <property type="match status" value="1"/>
</dbReference>
<dbReference type="Pfam" id="PF12867">
    <property type="entry name" value="DinB_2"/>
    <property type="match status" value="1"/>
</dbReference>
<evidence type="ECO:0000313" key="2">
    <source>
        <dbReference type="EMBL" id="GLB69186.1"/>
    </source>
</evidence>
<accession>A0ABQ5MYW3</accession>
<comment type="caution">
    <text evidence="2">The sequence shown here is derived from an EMBL/GenBank/DDBJ whole genome shotgun (WGS) entry which is preliminary data.</text>
</comment>
<dbReference type="Gene3D" id="1.20.120.450">
    <property type="entry name" value="dinb family like domain"/>
    <property type="match status" value="1"/>
</dbReference>